<gene>
    <name evidence="1" type="ordered locus">CT0074</name>
</gene>
<proteinExistence type="predicted"/>
<dbReference type="EMBL" id="AE006470">
    <property type="protein sequence ID" value="AAM71322.1"/>
    <property type="molecule type" value="Genomic_DNA"/>
</dbReference>
<organism evidence="1 2">
    <name type="scientific">Chlorobaculum tepidum (strain ATCC 49652 / DSM 12025 / NBRC 103806 / TLS)</name>
    <name type="common">Chlorobium tepidum</name>
    <dbReference type="NCBI Taxonomy" id="194439"/>
    <lineage>
        <taxon>Bacteria</taxon>
        <taxon>Pseudomonadati</taxon>
        <taxon>Chlorobiota</taxon>
        <taxon>Chlorobiia</taxon>
        <taxon>Chlorobiales</taxon>
        <taxon>Chlorobiaceae</taxon>
        <taxon>Chlorobaculum</taxon>
    </lineage>
</organism>
<dbReference type="AlphaFoldDB" id="Q8KG94"/>
<evidence type="ECO:0000313" key="2">
    <source>
        <dbReference type="Proteomes" id="UP000001007"/>
    </source>
</evidence>
<dbReference type="HOGENOM" id="CLU_3181744_0_0_10"/>
<dbReference type="KEGG" id="cte:CT0074"/>
<name>Q8KG94_CHLTE</name>
<sequence length="46" mass="5296">MKKNVGHQDRNSLFSVGVPSSEIIWRSALKMINFVSLNRHSLIEQQ</sequence>
<accession>Q8KG94</accession>
<protein>
    <submittedName>
        <fullName evidence="1">Uncharacterized protein</fullName>
    </submittedName>
</protein>
<keyword evidence="2" id="KW-1185">Reference proteome</keyword>
<dbReference type="EnsemblBacteria" id="AAM71322">
    <property type="protein sequence ID" value="AAM71322"/>
    <property type="gene ID" value="CT0074"/>
</dbReference>
<evidence type="ECO:0000313" key="1">
    <source>
        <dbReference type="EMBL" id="AAM71322.1"/>
    </source>
</evidence>
<dbReference type="Proteomes" id="UP000001007">
    <property type="component" value="Chromosome"/>
</dbReference>
<dbReference type="STRING" id="194439.CT0074"/>
<reference evidence="1 2" key="1">
    <citation type="journal article" date="2002" name="Proc. Natl. Acad. Sci. U.S.A.">
        <title>The complete genome sequence of Chlorobium tepidum TLS, a photosynthetic, anaerobic, green-sulfur bacterium.</title>
        <authorList>
            <person name="Eisen J.A."/>
            <person name="Nelson K.E."/>
            <person name="Paulsen I.T."/>
            <person name="Heidelberg J.F."/>
            <person name="Wu M."/>
            <person name="Dodson R.J."/>
            <person name="Deboy R."/>
            <person name="Gwinn M.L."/>
            <person name="Nelson W.C."/>
            <person name="Haft D.H."/>
            <person name="Hickey E.K."/>
            <person name="Peterson J.D."/>
            <person name="Durkin A.S."/>
            <person name="Kolonay J.L."/>
            <person name="Yang F."/>
            <person name="Holt I."/>
            <person name="Umayam L.A."/>
            <person name="Mason T."/>
            <person name="Brenner M."/>
            <person name="Shea T.P."/>
            <person name="Parksey D."/>
            <person name="Nierman W.C."/>
            <person name="Feldblyum T.V."/>
            <person name="Hansen C.L."/>
            <person name="Craven M.B."/>
            <person name="Radune D."/>
            <person name="Vamathevan J."/>
            <person name="Khouri H."/>
            <person name="White O."/>
            <person name="Gruber T.M."/>
            <person name="Ketchum K.A."/>
            <person name="Venter J.C."/>
            <person name="Tettelin H."/>
            <person name="Bryant D.A."/>
            <person name="Fraser C.M."/>
        </authorList>
    </citation>
    <scope>NUCLEOTIDE SEQUENCE [LARGE SCALE GENOMIC DNA]</scope>
    <source>
        <strain evidence="2">ATCC 49652 / DSM 12025 / NBRC 103806 / TLS</strain>
    </source>
</reference>